<dbReference type="AlphaFoldDB" id="A0A0P1B9Y3"/>
<dbReference type="InterPro" id="IPR050261">
    <property type="entry name" value="FrsA_esterase"/>
</dbReference>
<dbReference type="PANTHER" id="PTHR22946:SF12">
    <property type="entry name" value="CONIDIAL PIGMENT BIOSYNTHESIS PROTEIN AYG1 (AFU_ORTHOLOGUE AFUA_2G17550)"/>
    <property type="match status" value="1"/>
</dbReference>
<evidence type="ECO:0000313" key="3">
    <source>
        <dbReference type="EMBL" id="CEH11933.1"/>
    </source>
</evidence>
<dbReference type="Gene3D" id="3.40.50.1820">
    <property type="entry name" value="alpha/beta hydrolase"/>
    <property type="match status" value="1"/>
</dbReference>
<feature type="domain" description="AB hydrolase-1" evidence="2">
    <location>
        <begin position="223"/>
        <end position="414"/>
    </location>
</feature>
<dbReference type="InterPro" id="IPR000073">
    <property type="entry name" value="AB_hydrolase_1"/>
</dbReference>
<protein>
    <submittedName>
        <fullName evidence="3">CARBOXYMETHYLENEBUTENOLIDASE HOMOLOG</fullName>
    </submittedName>
</protein>
<dbReference type="Proteomes" id="UP000054845">
    <property type="component" value="Unassembled WGS sequence"/>
</dbReference>
<dbReference type="PANTHER" id="PTHR22946">
    <property type="entry name" value="DIENELACTONE HYDROLASE DOMAIN-CONTAINING PROTEIN-RELATED"/>
    <property type="match status" value="1"/>
</dbReference>
<comment type="similarity">
    <text evidence="1">Belongs to the AB hydrolase superfamily. FUS2 hydrolase family.</text>
</comment>
<dbReference type="STRING" id="401625.A0A0P1B9Y3"/>
<proteinExistence type="inferred from homology"/>
<accession>A0A0P1B9Y3</accession>
<keyword evidence="4" id="KW-1185">Reference proteome</keyword>
<name>A0A0P1B9Y3_9BASI</name>
<dbReference type="OrthoDB" id="249703at2759"/>
<dbReference type="EMBL" id="CCYA01000065">
    <property type="protein sequence ID" value="CEH11933.1"/>
    <property type="molecule type" value="Genomic_DNA"/>
</dbReference>
<dbReference type="Gene3D" id="1.20.1440.110">
    <property type="entry name" value="acylaminoacyl peptidase"/>
    <property type="match status" value="1"/>
</dbReference>
<dbReference type="InterPro" id="IPR029058">
    <property type="entry name" value="AB_hydrolase_fold"/>
</dbReference>
<organism evidence="3 4">
    <name type="scientific">Ceraceosorus bombacis</name>
    <dbReference type="NCBI Taxonomy" id="401625"/>
    <lineage>
        <taxon>Eukaryota</taxon>
        <taxon>Fungi</taxon>
        <taxon>Dikarya</taxon>
        <taxon>Basidiomycota</taxon>
        <taxon>Ustilaginomycotina</taxon>
        <taxon>Exobasidiomycetes</taxon>
        <taxon>Ceraceosorales</taxon>
        <taxon>Ceraceosoraceae</taxon>
        <taxon>Ceraceosorus</taxon>
    </lineage>
</organism>
<dbReference type="Pfam" id="PF12697">
    <property type="entry name" value="Abhydrolase_6"/>
    <property type="match status" value="1"/>
</dbReference>
<reference evidence="3 4" key="1">
    <citation type="submission" date="2014-09" db="EMBL/GenBank/DDBJ databases">
        <authorList>
            <person name="Magalhaes I.L.F."/>
            <person name="Oliveira U."/>
            <person name="Santos F.R."/>
            <person name="Vidigal T.H.D.A."/>
            <person name="Brescovit A.D."/>
            <person name="Santos A.J."/>
        </authorList>
    </citation>
    <scope>NUCLEOTIDE SEQUENCE [LARGE SCALE GENOMIC DNA]</scope>
</reference>
<dbReference type="SUPFAM" id="SSF53474">
    <property type="entry name" value="alpha/beta-Hydrolases"/>
    <property type="match status" value="1"/>
</dbReference>
<evidence type="ECO:0000313" key="4">
    <source>
        <dbReference type="Proteomes" id="UP000054845"/>
    </source>
</evidence>
<evidence type="ECO:0000256" key="1">
    <source>
        <dbReference type="ARBA" id="ARBA00038115"/>
    </source>
</evidence>
<sequence>MRFHFSDKAFDFEALRAASYSHSGGGDVGEVLAICGKVKSGSRWLGGEGADAHHRGRGRGSSGKAEERWREAFELAALRAEALARRSLSAQNDLDAKLAFLRASNYARTADFFLRDKLSRGLQDADSDRLYQQSVDCFLSAMQLDKRYTYRKLAIPYTYTIKQTRSRPQEKQTCTLPGYLITHASKDANANVDANANDNAATATAIARPTIILNGGYDGTKEEAYLALGHSALARGYNFLTFDGPGQGAALRKLGLTFRSDWEAVVDSVLDHVHQLDLPQIDTNQLVLYGWSMGGYLAARAAAFDAQRQDGPRIAALILNDGVYDFGSSFTKNVPWPANRIFPDPRWDRLFDWLAWPAAAFDTGIRWGQQNGLWTLGAKSASDLLRKISHYHLRNGLAELISHPTLILDAEDDHFMKGQPDEL</sequence>
<evidence type="ECO:0000259" key="2">
    <source>
        <dbReference type="Pfam" id="PF12697"/>
    </source>
</evidence>